<dbReference type="Gene3D" id="3.40.640.10">
    <property type="entry name" value="Type I PLP-dependent aspartate aminotransferase-like (Major domain)"/>
    <property type="match status" value="1"/>
</dbReference>
<dbReference type="PANTHER" id="PTHR11808">
    <property type="entry name" value="TRANS-SULFURATION ENZYME FAMILY MEMBER"/>
    <property type="match status" value="1"/>
</dbReference>
<dbReference type="GO" id="GO:0019343">
    <property type="term" value="P:cysteine biosynthetic process via cystathionine"/>
    <property type="evidence" value="ECO:0007669"/>
    <property type="project" value="TreeGrafter"/>
</dbReference>
<dbReference type="AlphaFoldDB" id="M0BGF1"/>
<accession>M0BGF1</accession>
<evidence type="ECO:0000313" key="4">
    <source>
        <dbReference type="EMBL" id="ELZ09930.1"/>
    </source>
</evidence>
<dbReference type="GO" id="GO:0004123">
    <property type="term" value="F:cystathionine gamma-lyase activity"/>
    <property type="evidence" value="ECO:0007669"/>
    <property type="project" value="TreeGrafter"/>
</dbReference>
<dbReference type="InterPro" id="IPR000277">
    <property type="entry name" value="Cys/Met-Metab_PyrdxlP-dep_enz"/>
</dbReference>
<dbReference type="InterPro" id="IPR015421">
    <property type="entry name" value="PyrdxlP-dep_Trfase_major"/>
</dbReference>
<dbReference type="STRING" id="1227490.C479_10165"/>
<evidence type="ECO:0000256" key="1">
    <source>
        <dbReference type="ARBA" id="ARBA00001933"/>
    </source>
</evidence>
<dbReference type="SUPFAM" id="SSF53383">
    <property type="entry name" value="PLP-dependent transferases"/>
    <property type="match status" value="1"/>
</dbReference>
<comment type="caution">
    <text evidence="4">The sequence shown here is derived from an EMBL/GenBank/DDBJ whole genome shotgun (WGS) entry which is preliminary data.</text>
</comment>
<name>M0BGF1_9EURY</name>
<dbReference type="InterPro" id="IPR015424">
    <property type="entry name" value="PyrdxlP-dep_Trfase"/>
</dbReference>
<dbReference type="Pfam" id="PF01053">
    <property type="entry name" value="Cys_Met_Meta_PP"/>
    <property type="match status" value="1"/>
</dbReference>
<protein>
    <submittedName>
        <fullName evidence="4">Cystathionine gamma-synthase</fullName>
    </submittedName>
</protein>
<proteinExistence type="inferred from homology"/>
<comment type="cofactor">
    <cofactor evidence="1">
        <name>pyridoxal 5'-phosphate</name>
        <dbReference type="ChEBI" id="CHEBI:597326"/>
    </cofactor>
</comment>
<organism evidence="4 5">
    <name type="scientific">Halovivax asiaticus JCM 14624</name>
    <dbReference type="NCBI Taxonomy" id="1227490"/>
    <lineage>
        <taxon>Archaea</taxon>
        <taxon>Methanobacteriati</taxon>
        <taxon>Methanobacteriota</taxon>
        <taxon>Stenosarchaea group</taxon>
        <taxon>Halobacteria</taxon>
        <taxon>Halobacteriales</taxon>
        <taxon>Natrialbaceae</taxon>
        <taxon>Halovivax</taxon>
    </lineage>
</organism>
<dbReference type="PATRIC" id="fig|1227490.4.peg.2077"/>
<keyword evidence="5" id="KW-1185">Reference proteome</keyword>
<dbReference type="GO" id="GO:0019346">
    <property type="term" value="P:transsulfuration"/>
    <property type="evidence" value="ECO:0007669"/>
    <property type="project" value="InterPro"/>
</dbReference>
<dbReference type="PANTHER" id="PTHR11808:SF15">
    <property type="entry name" value="CYSTATHIONINE GAMMA-LYASE"/>
    <property type="match status" value="1"/>
</dbReference>
<evidence type="ECO:0000313" key="5">
    <source>
        <dbReference type="Proteomes" id="UP000011560"/>
    </source>
</evidence>
<evidence type="ECO:0000256" key="2">
    <source>
        <dbReference type="ARBA" id="ARBA00009077"/>
    </source>
</evidence>
<evidence type="ECO:0000256" key="3">
    <source>
        <dbReference type="ARBA" id="ARBA00022898"/>
    </source>
</evidence>
<dbReference type="InterPro" id="IPR015422">
    <property type="entry name" value="PyrdxlP-dep_Trfase_small"/>
</dbReference>
<dbReference type="PROSITE" id="PS00868">
    <property type="entry name" value="CYS_MET_METAB_PP"/>
    <property type="match status" value="1"/>
</dbReference>
<reference evidence="4 5" key="1">
    <citation type="journal article" date="2014" name="PLoS Genet.">
        <title>Phylogenetically driven sequencing of extremely halophilic archaea reveals strategies for static and dynamic osmo-response.</title>
        <authorList>
            <person name="Becker E.A."/>
            <person name="Seitzer P.M."/>
            <person name="Tritt A."/>
            <person name="Larsen D."/>
            <person name="Krusor M."/>
            <person name="Yao A.I."/>
            <person name="Wu D."/>
            <person name="Madern D."/>
            <person name="Eisen J.A."/>
            <person name="Darling A.E."/>
            <person name="Facciotti M.T."/>
        </authorList>
    </citation>
    <scope>NUCLEOTIDE SEQUENCE [LARGE SCALE GENOMIC DNA]</scope>
    <source>
        <strain evidence="4 5">JCM 14624</strain>
    </source>
</reference>
<dbReference type="OrthoDB" id="43458at2157"/>
<dbReference type="EMBL" id="AOIQ01000016">
    <property type="protein sequence ID" value="ELZ09930.1"/>
    <property type="molecule type" value="Genomic_DNA"/>
</dbReference>
<comment type="similarity">
    <text evidence="2">Belongs to the trans-sulfuration enzymes family.</text>
</comment>
<dbReference type="GO" id="GO:0005737">
    <property type="term" value="C:cytoplasm"/>
    <property type="evidence" value="ECO:0007669"/>
    <property type="project" value="TreeGrafter"/>
</dbReference>
<dbReference type="PIRSF" id="PIRSF001434">
    <property type="entry name" value="CGS"/>
    <property type="match status" value="1"/>
</dbReference>
<dbReference type="Gene3D" id="3.90.1150.10">
    <property type="entry name" value="Aspartate Aminotransferase, domain 1"/>
    <property type="match status" value="1"/>
</dbReference>
<dbReference type="RefSeq" id="WP_007701770.1">
    <property type="nucleotide sequence ID" value="NZ_AOIQ01000016.1"/>
</dbReference>
<dbReference type="Proteomes" id="UP000011560">
    <property type="component" value="Unassembled WGS sequence"/>
</dbReference>
<dbReference type="CDD" id="cd00614">
    <property type="entry name" value="CGS_like"/>
    <property type="match status" value="1"/>
</dbReference>
<dbReference type="GO" id="GO:0030170">
    <property type="term" value="F:pyridoxal phosphate binding"/>
    <property type="evidence" value="ECO:0007669"/>
    <property type="project" value="InterPro"/>
</dbReference>
<dbReference type="FunFam" id="3.40.640.10:FF:000009">
    <property type="entry name" value="Cystathionine gamma-synthase homolog"/>
    <property type="match status" value="1"/>
</dbReference>
<dbReference type="InterPro" id="IPR054542">
    <property type="entry name" value="Cys_met_metab_PP"/>
</dbReference>
<gene>
    <name evidence="4" type="ORF">C479_10165</name>
</gene>
<keyword evidence="3" id="KW-0663">Pyridoxal phosphate</keyword>
<sequence>MHEPERSTAFDTRAVTAGEKALAHEGGYGDAVSPIHLASTYGLEALDPSMGLDDVDPDAGQYLYGRLSNPTRRALENRLASLEGGEHAMAFASGTAAIAAVGLSILEPGDRLVAFEDLYAGTKRMFTELFARRFDVEVTFVDATDIDAVDTAVDERTKLVWLETPTNPLLRLCDIEAIAELAHDRDALVGVDNTFLSPYFQQPLDLGADLVAHSTTKYINGHSDSIGGAVITDDAALAEELELTQQITAGGVLSPFDSYLTLRGVKTLPLRMRQHESNTMALAEFLDDHPAVRAVHYPGLESHPQHELATRQQSGYGGVLSFELAGTQDDAIAFLDELSEITLAVSLGGVESLIELPAAMTHEPLDPAQRDAIGITDTLCRLSVGVEDVDDLRADLERGLERISAVESVAGGE</sequence>
<dbReference type="FunFam" id="3.90.1150.10:FF:000008">
    <property type="entry name" value="Cystathionine gamma-synthase"/>
    <property type="match status" value="1"/>
</dbReference>